<accession>A0A560MEN6</accession>
<organism evidence="9 10">
    <name type="scientific">Bradyrhizobium macuxiense</name>
    <dbReference type="NCBI Taxonomy" id="1755647"/>
    <lineage>
        <taxon>Bacteria</taxon>
        <taxon>Pseudomonadati</taxon>
        <taxon>Pseudomonadota</taxon>
        <taxon>Alphaproteobacteria</taxon>
        <taxon>Hyphomicrobiales</taxon>
        <taxon>Nitrobacteraceae</taxon>
        <taxon>Bradyrhizobium</taxon>
    </lineage>
</organism>
<evidence type="ECO:0000256" key="1">
    <source>
        <dbReference type="ARBA" id="ARBA00010165"/>
    </source>
</evidence>
<dbReference type="PANTHER" id="PTHR34273">
    <property type="entry name" value="METHYLTHIORIBOSE KINASE"/>
    <property type="match status" value="1"/>
</dbReference>
<dbReference type="Proteomes" id="UP000321304">
    <property type="component" value="Unassembled WGS sequence"/>
</dbReference>
<comment type="subunit">
    <text evidence="2">Homodimer.</text>
</comment>
<name>A0A560MEN6_9BRAD</name>
<dbReference type="Pfam" id="PF01636">
    <property type="entry name" value="APH"/>
    <property type="match status" value="1"/>
</dbReference>
<dbReference type="RefSeq" id="WP_146985708.1">
    <property type="nucleotide sequence ID" value="NZ_VITY01000003.1"/>
</dbReference>
<sequence length="435" mass="48010">MNLQAQPGSSGAGQYRILREADLRDYLAELPAIVTQLGGAPADWSISEVGDGNLNLVFIVKGRSGGIAVKQALPYVRLVGESWPLPLSRAHYEHLALVHHARLAPKLVPAVLHHDAPLALTAMELLEPHIIMRKGLIGATRYPRFVEDISTFLAQTLFFSSDLALSAAEKKEGIAAFAGNHALCKITEDLIFTDPYRIAEQNRWTAPYLDATAAAFREDLDLHVAISRLKLKFMASPEALLHGDLHTGSIMVTETETKVIDPEFAFYGPMGFDIGAVIGNLLMAYLASAGHERTQGERASFEAWLLDTIEGVWTEFSRKFLALWRGEAKGDGYPVSLFAGEAGAARLEAERQAYMARLFQDTVGFAAAKTIRRILGLAHNIDFEWITDEKQRAIGEARSLKLARNLMLETPSYTTIGAVTYAARELRHWQPDFAR</sequence>
<evidence type="ECO:0000256" key="6">
    <source>
        <dbReference type="ARBA" id="ARBA00022777"/>
    </source>
</evidence>
<dbReference type="STRING" id="1755647.AS156_14625"/>
<keyword evidence="10" id="KW-1185">Reference proteome</keyword>
<keyword evidence="5" id="KW-0547">Nucleotide-binding</keyword>
<dbReference type="OrthoDB" id="9777791at2"/>
<keyword evidence="4" id="KW-0808">Transferase</keyword>
<dbReference type="InterPro" id="IPR011009">
    <property type="entry name" value="Kinase-like_dom_sf"/>
</dbReference>
<protein>
    <recommendedName>
        <fullName evidence="3">S-methyl-5-thioribose kinase</fullName>
        <ecNumber evidence="3">2.7.1.100</ecNumber>
    </recommendedName>
</protein>
<evidence type="ECO:0000256" key="7">
    <source>
        <dbReference type="ARBA" id="ARBA00022840"/>
    </source>
</evidence>
<dbReference type="InterPro" id="IPR002575">
    <property type="entry name" value="Aminoglycoside_PTrfase"/>
</dbReference>
<dbReference type="GO" id="GO:0009086">
    <property type="term" value="P:methionine biosynthetic process"/>
    <property type="evidence" value="ECO:0007669"/>
    <property type="project" value="InterPro"/>
</dbReference>
<proteinExistence type="inferred from homology"/>
<keyword evidence="7" id="KW-0067">ATP-binding</keyword>
<dbReference type="AlphaFoldDB" id="A0A560MEN6"/>
<comment type="similarity">
    <text evidence="1">Belongs to the methylthioribose kinase family.</text>
</comment>
<evidence type="ECO:0000259" key="8">
    <source>
        <dbReference type="Pfam" id="PF01636"/>
    </source>
</evidence>
<dbReference type="SUPFAM" id="SSF56112">
    <property type="entry name" value="Protein kinase-like (PK-like)"/>
    <property type="match status" value="1"/>
</dbReference>
<evidence type="ECO:0000256" key="5">
    <source>
        <dbReference type="ARBA" id="ARBA00022741"/>
    </source>
</evidence>
<evidence type="ECO:0000256" key="4">
    <source>
        <dbReference type="ARBA" id="ARBA00022679"/>
    </source>
</evidence>
<dbReference type="EMBL" id="VITY01000003">
    <property type="protein sequence ID" value="TWC05395.1"/>
    <property type="molecule type" value="Genomic_DNA"/>
</dbReference>
<dbReference type="Gene3D" id="3.30.200.20">
    <property type="entry name" value="Phosphorylase Kinase, domain 1"/>
    <property type="match status" value="1"/>
</dbReference>
<dbReference type="EC" id="2.7.1.100" evidence="3"/>
<dbReference type="PANTHER" id="PTHR34273:SF2">
    <property type="entry name" value="METHYLTHIORIBOSE KINASE"/>
    <property type="match status" value="1"/>
</dbReference>
<reference evidence="9 10" key="1">
    <citation type="submission" date="2019-06" db="EMBL/GenBank/DDBJ databases">
        <title>Genomic Encyclopedia of Type Strains, Phase IV (KMG-V): Genome sequencing to study the core and pangenomes of soil and plant-associated prokaryotes.</title>
        <authorList>
            <person name="Whitman W."/>
        </authorList>
    </citation>
    <scope>NUCLEOTIDE SEQUENCE [LARGE SCALE GENOMIC DNA]</scope>
    <source>
        <strain evidence="9 10">BR 10355</strain>
    </source>
</reference>
<dbReference type="NCBIfam" id="TIGR01767">
    <property type="entry name" value="MTRK"/>
    <property type="match status" value="1"/>
</dbReference>
<dbReference type="InterPro" id="IPR009212">
    <property type="entry name" value="Methylthioribose_kinase"/>
</dbReference>
<dbReference type="GO" id="GO:0005524">
    <property type="term" value="F:ATP binding"/>
    <property type="evidence" value="ECO:0007669"/>
    <property type="project" value="UniProtKB-KW"/>
</dbReference>
<dbReference type="PIRSF" id="PIRSF031134">
    <property type="entry name" value="MTRK"/>
    <property type="match status" value="1"/>
</dbReference>
<feature type="domain" description="Aminoglycoside phosphotransferase" evidence="8">
    <location>
        <begin position="46"/>
        <end position="280"/>
    </location>
</feature>
<keyword evidence="6 9" id="KW-0418">Kinase</keyword>
<comment type="caution">
    <text evidence="9">The sequence shown here is derived from an EMBL/GenBank/DDBJ whole genome shotgun (WGS) entry which is preliminary data.</text>
</comment>
<evidence type="ECO:0000256" key="3">
    <source>
        <dbReference type="ARBA" id="ARBA00012128"/>
    </source>
</evidence>
<gene>
    <name evidence="9" type="ORF">FBZ93_103412</name>
</gene>
<evidence type="ECO:0000313" key="10">
    <source>
        <dbReference type="Proteomes" id="UP000321304"/>
    </source>
</evidence>
<dbReference type="Gene3D" id="3.90.1200.10">
    <property type="match status" value="1"/>
</dbReference>
<evidence type="ECO:0000256" key="2">
    <source>
        <dbReference type="ARBA" id="ARBA00011738"/>
    </source>
</evidence>
<evidence type="ECO:0000313" key="9">
    <source>
        <dbReference type="EMBL" id="TWC05395.1"/>
    </source>
</evidence>
<dbReference type="GO" id="GO:0046522">
    <property type="term" value="F:S-methyl-5-thioribose kinase activity"/>
    <property type="evidence" value="ECO:0007669"/>
    <property type="project" value="UniProtKB-EC"/>
</dbReference>